<evidence type="ECO:0000256" key="1">
    <source>
        <dbReference type="ARBA" id="ARBA00022676"/>
    </source>
</evidence>
<dbReference type="Gene3D" id="3.40.50.2000">
    <property type="entry name" value="Glycogen Phosphorylase B"/>
    <property type="match status" value="2"/>
</dbReference>
<feature type="domain" description="Glycosyltransferase subfamily 4-like N-terminal" evidence="4">
    <location>
        <begin position="16"/>
        <end position="176"/>
    </location>
</feature>
<dbReference type="CDD" id="cd03809">
    <property type="entry name" value="GT4_MtfB-like"/>
    <property type="match status" value="1"/>
</dbReference>
<dbReference type="PANTHER" id="PTHR46401:SF2">
    <property type="entry name" value="GLYCOSYLTRANSFERASE WBBK-RELATED"/>
    <property type="match status" value="1"/>
</dbReference>
<dbReference type="GO" id="GO:0016757">
    <property type="term" value="F:glycosyltransferase activity"/>
    <property type="evidence" value="ECO:0007669"/>
    <property type="project" value="UniProtKB-KW"/>
</dbReference>
<protein>
    <submittedName>
        <fullName evidence="5">Glycosyltransferase</fullName>
    </submittedName>
</protein>
<dbReference type="Pfam" id="PF13439">
    <property type="entry name" value="Glyco_transf_4"/>
    <property type="match status" value="1"/>
</dbReference>
<dbReference type="InterPro" id="IPR028098">
    <property type="entry name" value="Glyco_trans_4-like_N"/>
</dbReference>
<dbReference type="RefSeq" id="WP_354699227.1">
    <property type="nucleotide sequence ID" value="NZ_CP114014.1"/>
</dbReference>
<accession>A0AAU7B2Z4</accession>
<dbReference type="PANTHER" id="PTHR46401">
    <property type="entry name" value="GLYCOSYLTRANSFERASE WBBK-RELATED"/>
    <property type="match status" value="1"/>
</dbReference>
<gene>
    <name evidence="5" type="ORF">DSM112329_04937</name>
</gene>
<dbReference type="GO" id="GO:0009103">
    <property type="term" value="P:lipopolysaccharide biosynthetic process"/>
    <property type="evidence" value="ECO:0007669"/>
    <property type="project" value="TreeGrafter"/>
</dbReference>
<keyword evidence="1" id="KW-0328">Glycosyltransferase</keyword>
<dbReference type="InterPro" id="IPR001296">
    <property type="entry name" value="Glyco_trans_1"/>
</dbReference>
<dbReference type="EMBL" id="CP114014">
    <property type="protein sequence ID" value="XAY08042.1"/>
    <property type="molecule type" value="Genomic_DNA"/>
</dbReference>
<evidence type="ECO:0000259" key="3">
    <source>
        <dbReference type="Pfam" id="PF00534"/>
    </source>
</evidence>
<keyword evidence="2" id="KW-0808">Transferase</keyword>
<feature type="domain" description="Glycosyl transferase family 1" evidence="3">
    <location>
        <begin position="199"/>
        <end position="351"/>
    </location>
</feature>
<evidence type="ECO:0000313" key="5">
    <source>
        <dbReference type="EMBL" id="XAY08042.1"/>
    </source>
</evidence>
<evidence type="ECO:0000259" key="4">
    <source>
        <dbReference type="Pfam" id="PF13439"/>
    </source>
</evidence>
<evidence type="ECO:0000256" key="2">
    <source>
        <dbReference type="ARBA" id="ARBA00022679"/>
    </source>
</evidence>
<name>A0AAU7B2Z4_9ACTN</name>
<reference evidence="5" key="1">
    <citation type="submission" date="2022-12" db="EMBL/GenBank/DDBJ databases">
        <title>Paraconexibacter alkalitolerans sp. nov. and Baekduia alba sp. nov., isolated from soil and emended description of the genera Paraconexibacter (Chun et al., 2020) and Baekduia (An et al., 2020).</title>
        <authorList>
            <person name="Vieira S."/>
            <person name="Huber K.J."/>
            <person name="Geppert A."/>
            <person name="Wolf J."/>
            <person name="Neumann-Schaal M."/>
            <person name="Muesken M."/>
            <person name="Overmann J."/>
        </authorList>
    </citation>
    <scope>NUCLEOTIDE SEQUENCE</scope>
    <source>
        <strain evidence="5">AEG42_29</strain>
    </source>
</reference>
<sequence>MHVGLNLIFLVPGETGGMEVAALELIAALVADAPADLQLTLFVNQEAADAGGPWSDGSLPSVVVPIKATNRVEWVRGEQQLLPGLAARAGCDLVHSLASTAPLRGAFRRLTTIHDLNYAMVPDTHFGLRGLGMRALVPAAARRSHRILVDAASTVEDLVQVLGTPREKIDVVPLGVRPPDASVTPTTPLELRTGLGLGGRRVLLSASAKRPHKNLLRLLDAHASLPADTRPVLVLPGYSTPHEADLVARAAALGTTDDVRLPAWVSAADLEGLYALADAFVFPSLHEGFGLPVLEAMARGVPVVCSDRSSLPEVAGDAALLVDPEDVGALASALTHLLDDGALRERLSAAGVERAAQFTWSRTADLTVQAYRRTLTA</sequence>
<dbReference type="SUPFAM" id="SSF53756">
    <property type="entry name" value="UDP-Glycosyltransferase/glycogen phosphorylase"/>
    <property type="match status" value="1"/>
</dbReference>
<proteinExistence type="predicted"/>
<dbReference type="AlphaFoldDB" id="A0AAU7B2Z4"/>
<dbReference type="Pfam" id="PF00534">
    <property type="entry name" value="Glycos_transf_1"/>
    <property type="match status" value="1"/>
</dbReference>
<dbReference type="KEGG" id="parq:DSM112329_04937"/>
<organism evidence="5">
    <name type="scientific">Paraconexibacter sp. AEG42_29</name>
    <dbReference type="NCBI Taxonomy" id="2997339"/>
    <lineage>
        <taxon>Bacteria</taxon>
        <taxon>Bacillati</taxon>
        <taxon>Actinomycetota</taxon>
        <taxon>Thermoleophilia</taxon>
        <taxon>Solirubrobacterales</taxon>
        <taxon>Paraconexibacteraceae</taxon>
        <taxon>Paraconexibacter</taxon>
    </lineage>
</organism>